<evidence type="ECO:0000256" key="3">
    <source>
        <dbReference type="SAM" id="MobiDB-lite"/>
    </source>
</evidence>
<geneLocation type="plasmid" evidence="7">
    <name>pzkmb1</name>
</geneLocation>
<evidence type="ECO:0000256" key="2">
    <source>
        <dbReference type="ARBA" id="ARBA00022971"/>
    </source>
</evidence>
<dbReference type="NCBIfam" id="NF041496">
    <property type="entry name" value="MobQ"/>
    <property type="match status" value="1"/>
</dbReference>
<evidence type="ECO:0000259" key="4">
    <source>
        <dbReference type="Pfam" id="PF03389"/>
    </source>
</evidence>
<dbReference type="AlphaFoldDB" id="A0A327ZZU1"/>
<dbReference type="InterPro" id="IPR005053">
    <property type="entry name" value="MobA_MobL"/>
</dbReference>
<proteinExistence type="inferred from homology"/>
<evidence type="ECO:0000259" key="5">
    <source>
        <dbReference type="Pfam" id="PF18208"/>
    </source>
</evidence>
<feature type="domain" description="Nicking enzyme C-terminal middle helical" evidence="5">
    <location>
        <begin position="285"/>
        <end position="390"/>
    </location>
</feature>
<dbReference type="OrthoDB" id="1826980at2"/>
<protein>
    <recommendedName>
        <fullName evidence="8">MobA/MobL family protein</fullName>
    </recommendedName>
</protein>
<accession>A0A327ZZU1</accession>
<dbReference type="EMBL" id="PZJG01000030">
    <property type="protein sequence ID" value="RAK47853.1"/>
    <property type="molecule type" value="Genomic_DNA"/>
</dbReference>
<comment type="caution">
    <text evidence="6">The sequence shown here is derived from an EMBL/GenBank/DDBJ whole genome shotgun (WGS) entry which is preliminary data.</text>
</comment>
<organism evidence="6 7">
    <name type="scientific">Macrococcoides bohemicum</name>
    <dbReference type="NCBI Taxonomy" id="1903056"/>
    <lineage>
        <taxon>Bacteria</taxon>
        <taxon>Bacillati</taxon>
        <taxon>Bacillota</taxon>
        <taxon>Bacilli</taxon>
        <taxon>Bacillales</taxon>
        <taxon>Staphylococcaceae</taxon>
        <taxon>Macrococcoides</taxon>
    </lineage>
</organism>
<dbReference type="Pfam" id="PF03389">
    <property type="entry name" value="MobA_MobL"/>
    <property type="match status" value="1"/>
</dbReference>
<feature type="region of interest" description="Disordered" evidence="3">
    <location>
        <begin position="650"/>
        <end position="671"/>
    </location>
</feature>
<dbReference type="Proteomes" id="UP000249579">
    <property type="component" value="Plasmid pZKMB1"/>
</dbReference>
<reference evidence="6 7" key="1">
    <citation type="journal article" date="2018" name="Front. Microbiol.">
        <title>Description and Comparative Genomics of Macrococcus caseolyticus subsp. hominis subsp. nov., Macrococcus goetzii sp. nov., Macrococcus epidermidis sp. nov., and Macrococcus bohemicus sp. nov., Novel Macrococci From Human Clinical Material With Virulence Potential and Suspected Uptake of Foreign DNA by Natural Transformation.</title>
        <authorList>
            <person name="Maslanova I."/>
            <person name="Wertheimer Z."/>
            <person name="Sedlacek I."/>
            <person name="Svec P."/>
            <person name="Indrakova A."/>
            <person name="Kovarovic V."/>
            <person name="Schumann P."/>
            <person name="Sproer C."/>
            <person name="Kralova S."/>
            <person name="Sedo O."/>
            <person name="Kristofova L."/>
            <person name="Vrbovska V."/>
            <person name="Fuzik T."/>
            <person name="Petras P."/>
            <person name="Zdrahal Z."/>
            <person name="Ruzickova V."/>
            <person name="Doskar J."/>
            <person name="Pantucek R."/>
        </authorList>
    </citation>
    <scope>NUCLEOTIDE SEQUENCE [LARGE SCALE GENOMIC DNA]</scope>
    <source>
        <strain evidence="6 7">03/115</strain>
        <plasmid evidence="6">pZKMB1</plasmid>
    </source>
</reference>
<evidence type="ECO:0000313" key="6">
    <source>
        <dbReference type="EMBL" id="RAK47853.1"/>
    </source>
</evidence>
<sequence>MAIYHMSGTVISRGKGQSAIASASYRSGDKLYSERYDKYNMYHRIVQPESFILKPEHAPEWTLDRERLWNEVEKIEVAKNSRLAREFNIALPKELSNEQQYELTREYVQKSFVDRGMVADVSIHRDDVNNPHFHAMLTVRPFDENGNWSAKSKKEFLKDENGDFILNDKGNKKTRKVDLVDWNSKESMLTWRKEWADITNIYLKENGINQSISHESYEKRGIEQIPTIHEGYVARKMESNGQKSDRCEINRNIKNANKLIKDKVLIEEDIKQIKQANNIVRLYNDEEKEQLKDLTKDLKIFISHDTLMDKERSLNNWLLSTLVSFETKENINSKLSVIDNQFEKVMQAEKLLENESRKLIEKYYPYVKLDNLSTYQVNDLSNRTLINDKVFEKEDVKKILVNSKIHEVDIVVAKLINNPINNVEHLQNLKNKANENIETIKDKYGITNFTKENVNELDESDKNKVKFILKDIKRYNLALNKVDEYYNQRLKGYLSDNQLDKLDIKQKEFINLGITYCKDTTVKDLLNNKIQKQFDDKDMKLGIRYVSIYKNNREKAQDYLNKIDNPKLKTLLSDPKMHNLFINDCIRNVKMTEEEKDLIKKSIKKNNDIYDELTTKDDYEVYKAQSNTSLVNSLFRTTDLDRLENENKYKDREKAQAHKEIMNKAKYNRGR</sequence>
<feature type="compositionally biased region" description="Basic and acidic residues" evidence="3">
    <location>
        <begin position="650"/>
        <end position="663"/>
    </location>
</feature>
<dbReference type="RefSeq" id="WP_111744427.1">
    <property type="nucleotide sequence ID" value="NZ_CM009972.1"/>
</dbReference>
<gene>
    <name evidence="6" type="ORF">BHX94_12285</name>
</gene>
<dbReference type="Gene3D" id="3.30.930.30">
    <property type="match status" value="1"/>
</dbReference>
<comment type="similarity">
    <text evidence="1">Belongs to the MobA/MobL family.</text>
</comment>
<dbReference type="Pfam" id="PF18208">
    <property type="entry name" value="NES_C_h"/>
    <property type="match status" value="1"/>
</dbReference>
<name>A0A327ZZU1_9STAP</name>
<evidence type="ECO:0000313" key="7">
    <source>
        <dbReference type="Proteomes" id="UP000249579"/>
    </source>
</evidence>
<keyword evidence="6" id="KW-0614">Plasmid</keyword>
<evidence type="ECO:0008006" key="8">
    <source>
        <dbReference type="Google" id="ProtNLM"/>
    </source>
</evidence>
<dbReference type="InterPro" id="IPR040834">
    <property type="entry name" value="NES_C_h"/>
</dbReference>
<evidence type="ECO:0000256" key="1">
    <source>
        <dbReference type="ARBA" id="ARBA00010873"/>
    </source>
</evidence>
<keyword evidence="2" id="KW-0184">Conjugation</keyword>
<feature type="domain" description="MobA/MobL protein" evidence="4">
    <location>
        <begin position="17"/>
        <end position="239"/>
    </location>
</feature>